<evidence type="ECO:0000313" key="2">
    <source>
        <dbReference type="Proteomes" id="UP001412067"/>
    </source>
</evidence>
<accession>A0ABR2LIY0</accession>
<dbReference type="Proteomes" id="UP001412067">
    <property type="component" value="Unassembled WGS sequence"/>
</dbReference>
<organism evidence="1 2">
    <name type="scientific">Platanthera guangdongensis</name>
    <dbReference type="NCBI Taxonomy" id="2320717"/>
    <lineage>
        <taxon>Eukaryota</taxon>
        <taxon>Viridiplantae</taxon>
        <taxon>Streptophyta</taxon>
        <taxon>Embryophyta</taxon>
        <taxon>Tracheophyta</taxon>
        <taxon>Spermatophyta</taxon>
        <taxon>Magnoliopsida</taxon>
        <taxon>Liliopsida</taxon>
        <taxon>Asparagales</taxon>
        <taxon>Orchidaceae</taxon>
        <taxon>Orchidoideae</taxon>
        <taxon>Orchideae</taxon>
        <taxon>Orchidinae</taxon>
        <taxon>Platanthera</taxon>
    </lineage>
</organism>
<gene>
    <name evidence="1" type="ORF">KSP40_PGU014260</name>
</gene>
<comment type="caution">
    <text evidence="1">The sequence shown here is derived from an EMBL/GenBank/DDBJ whole genome shotgun (WGS) entry which is preliminary data.</text>
</comment>
<proteinExistence type="predicted"/>
<keyword evidence="2" id="KW-1185">Reference proteome</keyword>
<sequence>MRVLAWLYKGNKKMALDLHQVSFQEQAAAANVRAVQDIDCPLTLSGALCLKPDILRYALRHMHQTRVRDKRGGVALANGAGNIADRGYN</sequence>
<protein>
    <submittedName>
        <fullName evidence="1">Uncharacterized protein</fullName>
    </submittedName>
</protein>
<evidence type="ECO:0000313" key="1">
    <source>
        <dbReference type="EMBL" id="KAK8941863.1"/>
    </source>
</evidence>
<reference evidence="1 2" key="1">
    <citation type="journal article" date="2022" name="Nat. Plants">
        <title>Genomes of leafy and leafless Platanthera orchids illuminate the evolution of mycoheterotrophy.</title>
        <authorList>
            <person name="Li M.H."/>
            <person name="Liu K.W."/>
            <person name="Li Z."/>
            <person name="Lu H.C."/>
            <person name="Ye Q.L."/>
            <person name="Zhang D."/>
            <person name="Wang J.Y."/>
            <person name="Li Y.F."/>
            <person name="Zhong Z.M."/>
            <person name="Liu X."/>
            <person name="Yu X."/>
            <person name="Liu D.K."/>
            <person name="Tu X.D."/>
            <person name="Liu B."/>
            <person name="Hao Y."/>
            <person name="Liao X.Y."/>
            <person name="Jiang Y.T."/>
            <person name="Sun W.H."/>
            <person name="Chen J."/>
            <person name="Chen Y.Q."/>
            <person name="Ai Y."/>
            <person name="Zhai J.W."/>
            <person name="Wu S.S."/>
            <person name="Zhou Z."/>
            <person name="Hsiao Y.Y."/>
            <person name="Wu W.L."/>
            <person name="Chen Y.Y."/>
            <person name="Lin Y.F."/>
            <person name="Hsu J.L."/>
            <person name="Li C.Y."/>
            <person name="Wang Z.W."/>
            <person name="Zhao X."/>
            <person name="Zhong W.Y."/>
            <person name="Ma X.K."/>
            <person name="Ma L."/>
            <person name="Huang J."/>
            <person name="Chen G.Z."/>
            <person name="Huang M.Z."/>
            <person name="Huang L."/>
            <person name="Peng D.H."/>
            <person name="Luo Y.B."/>
            <person name="Zou S.Q."/>
            <person name="Chen S.P."/>
            <person name="Lan S."/>
            <person name="Tsai W.C."/>
            <person name="Van de Peer Y."/>
            <person name="Liu Z.J."/>
        </authorList>
    </citation>
    <scope>NUCLEOTIDE SEQUENCE [LARGE SCALE GENOMIC DNA]</scope>
    <source>
        <strain evidence="1">Lor288</strain>
    </source>
</reference>
<name>A0ABR2LIY0_9ASPA</name>
<dbReference type="EMBL" id="JBBWWR010000019">
    <property type="protein sequence ID" value="KAK8941863.1"/>
    <property type="molecule type" value="Genomic_DNA"/>
</dbReference>